<dbReference type="SUPFAM" id="SSF46894">
    <property type="entry name" value="C-terminal effector domain of the bipartite response regulators"/>
    <property type="match status" value="1"/>
</dbReference>
<feature type="transmembrane region" description="Helical" evidence="4">
    <location>
        <begin position="197"/>
        <end position="220"/>
    </location>
</feature>
<dbReference type="GO" id="GO:0006355">
    <property type="term" value="P:regulation of DNA-templated transcription"/>
    <property type="evidence" value="ECO:0007669"/>
    <property type="project" value="InterPro"/>
</dbReference>
<feature type="transmembrane region" description="Helical" evidence="4">
    <location>
        <begin position="288"/>
        <end position="308"/>
    </location>
</feature>
<protein>
    <recommendedName>
        <fullName evidence="5">HTH luxR-type domain-containing protein</fullName>
    </recommendedName>
</protein>
<name>A0A6N8JN25_9ACTN</name>
<dbReference type="Pfam" id="PF00196">
    <property type="entry name" value="GerE"/>
    <property type="match status" value="1"/>
</dbReference>
<evidence type="ECO:0000256" key="4">
    <source>
        <dbReference type="SAM" id="Phobius"/>
    </source>
</evidence>
<feature type="transmembrane region" description="Helical" evidence="4">
    <location>
        <begin position="262"/>
        <end position="282"/>
    </location>
</feature>
<feature type="transmembrane region" description="Helical" evidence="4">
    <location>
        <begin position="71"/>
        <end position="94"/>
    </location>
</feature>
<feature type="transmembrane region" description="Helical" evidence="4">
    <location>
        <begin position="351"/>
        <end position="369"/>
    </location>
</feature>
<comment type="caution">
    <text evidence="6">The sequence shown here is derived from an EMBL/GenBank/DDBJ whole genome shotgun (WGS) entry which is preliminary data.</text>
</comment>
<dbReference type="Proteomes" id="UP000463388">
    <property type="component" value="Unassembled WGS sequence"/>
</dbReference>
<dbReference type="SMART" id="SM00421">
    <property type="entry name" value="HTH_LUXR"/>
    <property type="match status" value="1"/>
</dbReference>
<keyword evidence="7" id="KW-1185">Reference proteome</keyword>
<dbReference type="CDD" id="cd06170">
    <property type="entry name" value="LuxR_C_like"/>
    <property type="match status" value="1"/>
</dbReference>
<feature type="transmembrane region" description="Helical" evidence="4">
    <location>
        <begin position="100"/>
        <end position="120"/>
    </location>
</feature>
<evidence type="ECO:0000256" key="2">
    <source>
        <dbReference type="ARBA" id="ARBA00023125"/>
    </source>
</evidence>
<keyword evidence="2" id="KW-0238">DNA-binding</keyword>
<gene>
    <name evidence="6" type="ORF">GKZ27_07785</name>
</gene>
<evidence type="ECO:0000259" key="5">
    <source>
        <dbReference type="PROSITE" id="PS50043"/>
    </source>
</evidence>
<keyword evidence="4" id="KW-1133">Transmembrane helix</keyword>
<feature type="transmembrane region" description="Helical" evidence="4">
    <location>
        <begin position="132"/>
        <end position="152"/>
    </location>
</feature>
<accession>A0A6N8JN25</accession>
<feature type="transmembrane region" description="Helical" evidence="4">
    <location>
        <begin position="158"/>
        <end position="176"/>
    </location>
</feature>
<feature type="transmembrane region" description="Helical" evidence="4">
    <location>
        <begin position="315"/>
        <end position="339"/>
    </location>
</feature>
<feature type="domain" description="HTH luxR-type" evidence="5">
    <location>
        <begin position="401"/>
        <end position="466"/>
    </location>
</feature>
<dbReference type="PROSITE" id="PS50043">
    <property type="entry name" value="HTH_LUXR_2"/>
    <property type="match status" value="1"/>
</dbReference>
<keyword evidence="4" id="KW-0812">Transmembrane</keyword>
<feature type="transmembrane region" description="Helical" evidence="4">
    <location>
        <begin position="40"/>
        <end position="59"/>
    </location>
</feature>
<evidence type="ECO:0000313" key="6">
    <source>
        <dbReference type="EMBL" id="MVX61353.1"/>
    </source>
</evidence>
<dbReference type="InterPro" id="IPR036388">
    <property type="entry name" value="WH-like_DNA-bd_sf"/>
</dbReference>
<dbReference type="AlphaFoldDB" id="A0A6N8JN25"/>
<feature type="transmembrane region" description="Helical" evidence="4">
    <location>
        <begin position="232"/>
        <end position="250"/>
    </location>
</feature>
<dbReference type="PANTHER" id="PTHR44688:SF16">
    <property type="entry name" value="DNA-BINDING TRANSCRIPTIONAL ACTIVATOR DEVR_DOSR"/>
    <property type="match status" value="1"/>
</dbReference>
<evidence type="ECO:0000256" key="3">
    <source>
        <dbReference type="ARBA" id="ARBA00023163"/>
    </source>
</evidence>
<dbReference type="InterPro" id="IPR016032">
    <property type="entry name" value="Sig_transdc_resp-reg_C-effctor"/>
</dbReference>
<keyword evidence="3" id="KW-0804">Transcription</keyword>
<keyword evidence="4" id="KW-0472">Membrane</keyword>
<dbReference type="PRINTS" id="PR00038">
    <property type="entry name" value="HTHLUXR"/>
</dbReference>
<evidence type="ECO:0000313" key="7">
    <source>
        <dbReference type="Proteomes" id="UP000463388"/>
    </source>
</evidence>
<dbReference type="InterPro" id="IPR000792">
    <property type="entry name" value="Tscrpt_reg_LuxR_C"/>
</dbReference>
<reference evidence="6 7" key="1">
    <citation type="submission" date="2019-12" db="EMBL/GenBank/DDBJ databases">
        <title>Microbes associate with the intestines of laboratory mice.</title>
        <authorList>
            <person name="Navarre W."/>
            <person name="Wong E."/>
        </authorList>
    </citation>
    <scope>NUCLEOTIDE SEQUENCE [LARGE SCALE GENOMIC DNA]</scope>
    <source>
        <strain evidence="6 7">NM66_B29</strain>
    </source>
</reference>
<sequence length="467" mass="49646">MSVLVGHGIHVAWGWLMFTGSLFAGPRGDLIHAPLLPDALYTLSLGANVVVLAAFALWGRSLVPLFKREGVAVAAAVLMAAGTFSASRFVPLLLGSPTALVEVLAGLMTGAGAGVFLLLWGEVLLSFGVRGCLLYFAASSFLAALAHIAAGLVPVEAVQALVSLAPVVELALYRTAVGRRGLALARSNRTAEVPAPLPRNVVALGVFFGISFGAMRGFFFHVDEAGLADARHVVSMLFVMAACVLVYVVSVRRGTDFGRLTYQIALPLVALGFLLLPLSQGWSLAATAAYRIGFQYMYVILWGLWVYCARRDGTASLWLIACGLLSLQLSKLVGFVASADAITVLGAAFDPSVFTSVFLFATVVFALFAKENHIAEGGWEGVRPAAEASDEASFAEQRYEGAAAAFSLSPRETEVFYLLLRGRSRAHIAKELVVTEETVKSHIKAIYQKAGVHTKQDLIDRVEALAG</sequence>
<evidence type="ECO:0000256" key="1">
    <source>
        <dbReference type="ARBA" id="ARBA00023015"/>
    </source>
</evidence>
<organism evidence="6 7">
    <name type="scientific">Adlercreutzia mucosicola</name>
    <dbReference type="NCBI Taxonomy" id="580026"/>
    <lineage>
        <taxon>Bacteria</taxon>
        <taxon>Bacillati</taxon>
        <taxon>Actinomycetota</taxon>
        <taxon>Coriobacteriia</taxon>
        <taxon>Eggerthellales</taxon>
        <taxon>Eggerthellaceae</taxon>
        <taxon>Adlercreutzia</taxon>
    </lineage>
</organism>
<dbReference type="PANTHER" id="PTHR44688">
    <property type="entry name" value="DNA-BINDING TRANSCRIPTIONAL ACTIVATOR DEVR_DOSR"/>
    <property type="match status" value="1"/>
</dbReference>
<dbReference type="Gene3D" id="1.10.10.10">
    <property type="entry name" value="Winged helix-like DNA-binding domain superfamily/Winged helix DNA-binding domain"/>
    <property type="match status" value="1"/>
</dbReference>
<dbReference type="EMBL" id="WSRR01000018">
    <property type="protein sequence ID" value="MVX61353.1"/>
    <property type="molecule type" value="Genomic_DNA"/>
</dbReference>
<proteinExistence type="predicted"/>
<keyword evidence="1" id="KW-0805">Transcription regulation</keyword>
<dbReference type="GO" id="GO:0003677">
    <property type="term" value="F:DNA binding"/>
    <property type="evidence" value="ECO:0007669"/>
    <property type="project" value="UniProtKB-KW"/>
</dbReference>